<feature type="transmembrane region" description="Helical" evidence="2">
    <location>
        <begin position="42"/>
        <end position="60"/>
    </location>
</feature>
<dbReference type="PANTHER" id="PTHR30590">
    <property type="entry name" value="INNER MEMBRANE PROTEIN"/>
    <property type="match status" value="1"/>
</dbReference>
<evidence type="ECO:0000256" key="1">
    <source>
        <dbReference type="SAM" id="MobiDB-lite"/>
    </source>
</evidence>
<feature type="transmembrane region" description="Helical" evidence="2">
    <location>
        <begin position="158"/>
        <end position="179"/>
    </location>
</feature>
<feature type="transmembrane region" description="Helical" evidence="2">
    <location>
        <begin position="199"/>
        <end position="219"/>
    </location>
</feature>
<evidence type="ECO:0000256" key="2">
    <source>
        <dbReference type="SAM" id="Phobius"/>
    </source>
</evidence>
<feature type="domain" description="DUF418" evidence="3">
    <location>
        <begin position="295"/>
        <end position="384"/>
    </location>
</feature>
<protein>
    <submittedName>
        <fullName evidence="5">DUF1624 domain-containing protein</fullName>
    </submittedName>
</protein>
<dbReference type="InterPro" id="IPR007349">
    <property type="entry name" value="DUF418"/>
</dbReference>
<reference evidence="5 6" key="1">
    <citation type="submission" date="2018-11" db="EMBL/GenBank/DDBJ databases">
        <title>Multidrug-resistant genes are associated with an 42-kb island TGI1 carrying a complex class 1 integron in a Trueperella pyogenes.</title>
        <authorList>
            <person name="Dong W."/>
        </authorList>
    </citation>
    <scope>NUCLEOTIDE SEQUENCE [LARGE SCALE GENOMIC DNA]</scope>
    <source>
        <strain evidence="5 6">TP4</strain>
    </source>
</reference>
<dbReference type="PANTHER" id="PTHR30590:SF3">
    <property type="entry name" value="HYPOTHETICAL MEMBRANE SPANNING PROTEIN"/>
    <property type="match status" value="1"/>
</dbReference>
<dbReference type="Pfam" id="PF07786">
    <property type="entry name" value="HGSNAT_cat"/>
    <property type="match status" value="1"/>
</dbReference>
<evidence type="ECO:0000313" key="6">
    <source>
        <dbReference type="Proteomes" id="UP000275951"/>
    </source>
</evidence>
<feature type="transmembrane region" description="Helical" evidence="2">
    <location>
        <begin position="132"/>
        <end position="151"/>
    </location>
</feature>
<evidence type="ECO:0000313" key="5">
    <source>
        <dbReference type="EMBL" id="AZR07105.1"/>
    </source>
</evidence>
<keyword evidence="2" id="KW-0812">Transmembrane</keyword>
<proteinExistence type="predicted"/>
<dbReference type="InterPro" id="IPR012429">
    <property type="entry name" value="HGSNAT_cat"/>
</dbReference>
<feature type="domain" description="Heparan-alpha-glucosaminide N-acetyltransferase catalytic" evidence="4">
    <location>
        <begin position="36"/>
        <end position="232"/>
    </location>
</feature>
<keyword evidence="2" id="KW-1133">Transmembrane helix</keyword>
<dbReference type="EMBL" id="CP033905">
    <property type="protein sequence ID" value="AZR07105.1"/>
    <property type="molecule type" value="Genomic_DNA"/>
</dbReference>
<accession>A0A3Q9GJ04</accession>
<dbReference type="AlphaFoldDB" id="A0A3Q9GJ04"/>
<gene>
    <name evidence="5" type="ORF">EBQ10_07225</name>
</gene>
<feature type="transmembrane region" description="Helical" evidence="2">
    <location>
        <begin position="355"/>
        <end position="373"/>
    </location>
</feature>
<dbReference type="RefSeq" id="WP_108726380.1">
    <property type="nucleotide sequence ID" value="NZ_CP029001.1"/>
</dbReference>
<dbReference type="InterPro" id="IPR052529">
    <property type="entry name" value="Bact_Transport_Assoc"/>
</dbReference>
<organism evidence="5 6">
    <name type="scientific">Trueperella pyogenes</name>
    <dbReference type="NCBI Taxonomy" id="1661"/>
    <lineage>
        <taxon>Bacteria</taxon>
        <taxon>Bacillati</taxon>
        <taxon>Actinomycetota</taxon>
        <taxon>Actinomycetes</taxon>
        <taxon>Actinomycetales</taxon>
        <taxon>Actinomycetaceae</taxon>
        <taxon>Trueperella</taxon>
    </lineage>
</organism>
<dbReference type="Pfam" id="PF04235">
    <property type="entry name" value="DUF418"/>
    <property type="match status" value="1"/>
</dbReference>
<dbReference type="Proteomes" id="UP000275951">
    <property type="component" value="Chromosome"/>
</dbReference>
<feature type="transmembrane region" description="Helical" evidence="2">
    <location>
        <begin position="110"/>
        <end position="126"/>
    </location>
</feature>
<keyword evidence="2" id="KW-0472">Membrane</keyword>
<name>A0A3Q9GJ04_9ACTO</name>
<feature type="transmembrane region" description="Helical" evidence="2">
    <location>
        <begin position="319"/>
        <end position="343"/>
    </location>
</feature>
<sequence>MTTSTTSSVPLPPQPALAPAPVSTTPQPAAQRFRGRIRGIDLARGLAILGMIWAHVKPIIYEPGTVSYILSEIPSGRSSALFAFLAGISLAILSGRNVTYTGEQLRHAQLRIVGRAVILLAFAAFLSIFPTVIAVILGFYAAWFILAVPFLHWSPKKLGIAAGVVALIGPQIINGFHYLSYTFDIFLSGGVNAYLYEVLLTGMYPGLAYMAYVFAGMAIGRLDLNSTAVRLRMLTAGLAISVVGYGSGYLAAIFMPFEPLPIDDIDAFSLLPKEPTIGPWDFFSIEPHANTTPEVLGNLGFALIVLALCLWLTPLAKNVFFPIAAVGSMSLTAYVGHAFGLYFKEDWFMSMSPTPFLIVAGAALAFCTVWALLPLRRGPLEWVTYVFSQWFARPTLPRP</sequence>
<feature type="region of interest" description="Disordered" evidence="1">
    <location>
        <begin position="1"/>
        <end position="28"/>
    </location>
</feature>
<feature type="transmembrane region" description="Helical" evidence="2">
    <location>
        <begin position="231"/>
        <end position="254"/>
    </location>
</feature>
<evidence type="ECO:0000259" key="4">
    <source>
        <dbReference type="Pfam" id="PF07786"/>
    </source>
</evidence>
<evidence type="ECO:0000259" key="3">
    <source>
        <dbReference type="Pfam" id="PF04235"/>
    </source>
</evidence>
<feature type="transmembrane region" description="Helical" evidence="2">
    <location>
        <begin position="295"/>
        <end position="312"/>
    </location>
</feature>
<feature type="transmembrane region" description="Helical" evidence="2">
    <location>
        <begin position="80"/>
        <end position="98"/>
    </location>
</feature>